<reference evidence="4 5" key="1">
    <citation type="journal article" date="2014" name="Int. J. Syst. Evol. Microbiol.">
        <title>Complete genome sequence of Corynebacterium casei LMG S-19264T (=DSM 44701T), isolated from a smear-ripened cheese.</title>
        <authorList>
            <consortium name="US DOE Joint Genome Institute (JGI-PGF)"/>
            <person name="Walter F."/>
            <person name="Albersmeier A."/>
            <person name="Kalinowski J."/>
            <person name="Ruckert C."/>
        </authorList>
    </citation>
    <scope>NUCLEOTIDE SEQUENCE [LARGE SCALE GENOMIC DNA]</scope>
    <source>
        <strain evidence="4 5">CECT 8670</strain>
    </source>
</reference>
<proteinExistence type="inferred from homology"/>
<dbReference type="RefSeq" id="WP_261973972.1">
    <property type="nucleotide sequence ID" value="NZ_CP103460.1"/>
</dbReference>
<evidence type="ECO:0000313" key="5">
    <source>
        <dbReference type="Proteomes" id="UP001228636"/>
    </source>
</evidence>
<evidence type="ECO:0000259" key="3">
    <source>
        <dbReference type="Pfam" id="PF00881"/>
    </source>
</evidence>
<dbReference type="EMBL" id="JAUFQH010000005">
    <property type="protein sequence ID" value="MDN3619148.1"/>
    <property type="molecule type" value="Genomic_DNA"/>
</dbReference>
<keyword evidence="2" id="KW-0560">Oxidoreductase</keyword>
<evidence type="ECO:0000256" key="1">
    <source>
        <dbReference type="ARBA" id="ARBA00007118"/>
    </source>
</evidence>
<dbReference type="InterPro" id="IPR000415">
    <property type="entry name" value="Nitroreductase-like"/>
</dbReference>
<protein>
    <submittedName>
        <fullName evidence="4">Nitroreductase family protein</fullName>
    </submittedName>
</protein>
<organism evidence="4 5">
    <name type="scientific">Polaribacter sejongensis</name>
    <dbReference type="NCBI Taxonomy" id="985043"/>
    <lineage>
        <taxon>Bacteria</taxon>
        <taxon>Pseudomonadati</taxon>
        <taxon>Bacteroidota</taxon>
        <taxon>Flavobacteriia</taxon>
        <taxon>Flavobacteriales</taxon>
        <taxon>Flavobacteriaceae</taxon>
    </lineage>
</organism>
<dbReference type="Pfam" id="PF00881">
    <property type="entry name" value="Nitroreductase"/>
    <property type="match status" value="2"/>
</dbReference>
<comment type="caution">
    <text evidence="4">The sequence shown here is derived from an EMBL/GenBank/DDBJ whole genome shotgun (WGS) entry which is preliminary data.</text>
</comment>
<dbReference type="GO" id="GO:0016491">
    <property type="term" value="F:oxidoreductase activity"/>
    <property type="evidence" value="ECO:0007669"/>
    <property type="project" value="UniProtKB-KW"/>
</dbReference>
<evidence type="ECO:0000313" key="4">
    <source>
        <dbReference type="EMBL" id="MDN3619148.1"/>
    </source>
</evidence>
<dbReference type="AlphaFoldDB" id="A0AAJ1QVP4"/>
<accession>A0AAJ1QVP4</accession>
<feature type="domain" description="Nitroreductase" evidence="3">
    <location>
        <begin position="167"/>
        <end position="219"/>
    </location>
</feature>
<comment type="similarity">
    <text evidence="1">Belongs to the nitroreductase family.</text>
</comment>
<dbReference type="InterPro" id="IPR029479">
    <property type="entry name" value="Nitroreductase"/>
</dbReference>
<dbReference type="PANTHER" id="PTHR43673">
    <property type="entry name" value="NAD(P)H NITROREDUCTASE YDGI-RELATED"/>
    <property type="match status" value="1"/>
</dbReference>
<dbReference type="Proteomes" id="UP001228636">
    <property type="component" value="Unassembled WGS sequence"/>
</dbReference>
<name>A0AAJ1QVP4_9FLAO</name>
<dbReference type="CDD" id="cd02062">
    <property type="entry name" value="Nitro_FMN_reductase"/>
    <property type="match status" value="1"/>
</dbReference>
<dbReference type="SUPFAM" id="SSF55469">
    <property type="entry name" value="FMN-dependent nitroreductase-like"/>
    <property type="match status" value="1"/>
</dbReference>
<dbReference type="PANTHER" id="PTHR43673:SF10">
    <property type="entry name" value="NADH DEHYDROGENASE_NAD(P)H NITROREDUCTASE XCC3605-RELATED"/>
    <property type="match status" value="1"/>
</dbReference>
<feature type="domain" description="Nitroreductase" evidence="3">
    <location>
        <begin position="234"/>
        <end position="310"/>
    </location>
</feature>
<dbReference type="Gene3D" id="3.40.109.10">
    <property type="entry name" value="NADH Oxidase"/>
    <property type="match status" value="1"/>
</dbReference>
<gene>
    <name evidence="4" type="ORF">QWY81_06730</name>
</gene>
<sequence>MKTKIARLIPKSLKEKRRNILFYIRAFRANVYDLNKYFNYSSTNGLNTEKGLISKIIMEYHALEKGMTMPDIRYGFGMNRVEGLINLSKTYASKYNSSHPQYVNGVGVLIEYLKVHKENKIKIPKKIEEGILNLEIETTFPSTKQINKSKEDYFKLNNSNFVEFANSRHSLRNYTKEDVDLELIKKAIDFTKNTPSVCNRQSVFCHVFTDKNQIASILKVQGGNRGFGHLTNKLIVITSDLNTFFGEGERNQAFIDGGMVAMNLLYSLHYHQLGACILNCSNPVAKDKNMRKVTGVKESHVFIAMISCGHVPDNFLIAASKKDTLKYRLNIDGNEI</sequence>
<evidence type="ECO:0000256" key="2">
    <source>
        <dbReference type="ARBA" id="ARBA00023002"/>
    </source>
</evidence>